<organism evidence="2">
    <name type="scientific">Schizaphis graminum</name>
    <name type="common">Green bug aphid</name>
    <dbReference type="NCBI Taxonomy" id="13262"/>
    <lineage>
        <taxon>Eukaryota</taxon>
        <taxon>Metazoa</taxon>
        <taxon>Ecdysozoa</taxon>
        <taxon>Arthropoda</taxon>
        <taxon>Hexapoda</taxon>
        <taxon>Insecta</taxon>
        <taxon>Pterygota</taxon>
        <taxon>Neoptera</taxon>
        <taxon>Paraneoptera</taxon>
        <taxon>Hemiptera</taxon>
        <taxon>Sternorrhyncha</taxon>
        <taxon>Aphidomorpha</taxon>
        <taxon>Aphidoidea</taxon>
        <taxon>Aphididae</taxon>
        <taxon>Aphidini</taxon>
        <taxon>Schizaphis</taxon>
    </lineage>
</organism>
<feature type="compositionally biased region" description="Basic residues" evidence="1">
    <location>
        <begin position="97"/>
        <end position="109"/>
    </location>
</feature>
<name>A0A2S2ND46_SCHGA</name>
<accession>A0A2S2ND46</accession>
<feature type="compositionally biased region" description="Polar residues" evidence="1">
    <location>
        <begin position="87"/>
        <end position="96"/>
    </location>
</feature>
<sequence>MILESVQLVVKDDYRDNTPETLGAVQEMSLQTSPITTVTNRDELVGNESEVLDIATSPIAEEDDDSEMSSKEDSTSEEGPVEMIVTNLLSKNQGHTVHSRKIFSQRKHS</sequence>
<proteinExistence type="predicted"/>
<gene>
    <name evidence="2" type="ORF">g.3252</name>
</gene>
<dbReference type="EMBL" id="GGMR01002436">
    <property type="protein sequence ID" value="MBY15055.1"/>
    <property type="molecule type" value="Transcribed_RNA"/>
</dbReference>
<dbReference type="AlphaFoldDB" id="A0A2S2ND46"/>
<evidence type="ECO:0000256" key="1">
    <source>
        <dbReference type="SAM" id="MobiDB-lite"/>
    </source>
</evidence>
<evidence type="ECO:0000313" key="2">
    <source>
        <dbReference type="EMBL" id="MBY15055.1"/>
    </source>
</evidence>
<protein>
    <submittedName>
        <fullName evidence="2">Uncharacterized protein</fullName>
    </submittedName>
</protein>
<reference evidence="2" key="1">
    <citation type="submission" date="2018-04" db="EMBL/GenBank/DDBJ databases">
        <title>Transcriptome of Schizaphis graminum biotype I.</title>
        <authorList>
            <person name="Scully E.D."/>
            <person name="Geib S.M."/>
            <person name="Palmer N.A."/>
            <person name="Koch K."/>
            <person name="Bradshaw J."/>
            <person name="Heng-Moss T."/>
            <person name="Sarath G."/>
        </authorList>
    </citation>
    <scope>NUCLEOTIDE SEQUENCE</scope>
</reference>
<feature type="region of interest" description="Disordered" evidence="1">
    <location>
        <begin position="46"/>
        <end position="109"/>
    </location>
</feature>